<proteinExistence type="predicted"/>
<accession>A0A4S4D7X3</accession>
<reference evidence="1 2" key="1">
    <citation type="journal article" date="2018" name="Proc. Natl. Acad. Sci. U.S.A.">
        <title>Draft genome sequence of Camellia sinensis var. sinensis provides insights into the evolution of the tea genome and tea quality.</title>
        <authorList>
            <person name="Wei C."/>
            <person name="Yang H."/>
            <person name="Wang S."/>
            <person name="Zhao J."/>
            <person name="Liu C."/>
            <person name="Gao L."/>
            <person name="Xia E."/>
            <person name="Lu Y."/>
            <person name="Tai Y."/>
            <person name="She G."/>
            <person name="Sun J."/>
            <person name="Cao H."/>
            <person name="Tong W."/>
            <person name="Gao Q."/>
            <person name="Li Y."/>
            <person name="Deng W."/>
            <person name="Jiang X."/>
            <person name="Wang W."/>
            <person name="Chen Q."/>
            <person name="Zhang S."/>
            <person name="Li H."/>
            <person name="Wu J."/>
            <person name="Wang P."/>
            <person name="Li P."/>
            <person name="Shi C."/>
            <person name="Zheng F."/>
            <person name="Jian J."/>
            <person name="Huang B."/>
            <person name="Shan D."/>
            <person name="Shi M."/>
            <person name="Fang C."/>
            <person name="Yue Y."/>
            <person name="Li F."/>
            <person name="Li D."/>
            <person name="Wei S."/>
            <person name="Han B."/>
            <person name="Jiang C."/>
            <person name="Yin Y."/>
            <person name="Xia T."/>
            <person name="Zhang Z."/>
            <person name="Bennetzen J.L."/>
            <person name="Zhao S."/>
            <person name="Wan X."/>
        </authorList>
    </citation>
    <scope>NUCLEOTIDE SEQUENCE [LARGE SCALE GENOMIC DNA]</scope>
    <source>
        <strain evidence="2">cv. Shuchazao</strain>
        <tissue evidence="1">Leaf</tissue>
    </source>
</reference>
<comment type="caution">
    <text evidence="1">The sequence shown here is derived from an EMBL/GenBank/DDBJ whole genome shotgun (WGS) entry which is preliminary data.</text>
</comment>
<sequence length="180" mass="20820">MRVVELRLRVSRTTTIMSERIMFGRSITTVKVEAATMEESEVSLSDEDSQVQIGKQNYWNSRYAEWKMDEAAKKWIRWMTGSAEKMADRNLDEISGCVLDQSDSQEWHRVDIFRIEEGSENSEQLLQEESSQHEIDSEEVFRIESNDPGRGPVLGIERNDLQNDGDQVLEFGSNDQVLRI</sequence>
<evidence type="ECO:0000313" key="1">
    <source>
        <dbReference type="EMBL" id="THF98540.1"/>
    </source>
</evidence>
<evidence type="ECO:0000313" key="2">
    <source>
        <dbReference type="Proteomes" id="UP000306102"/>
    </source>
</evidence>
<keyword evidence="2" id="KW-1185">Reference proteome</keyword>
<gene>
    <name evidence="1" type="ORF">TEA_017451</name>
</gene>
<name>A0A4S4D7X3_CAMSN</name>
<dbReference type="EMBL" id="SDRB02012182">
    <property type="protein sequence ID" value="THF98540.1"/>
    <property type="molecule type" value="Genomic_DNA"/>
</dbReference>
<organism evidence="1 2">
    <name type="scientific">Camellia sinensis var. sinensis</name>
    <name type="common">China tea</name>
    <dbReference type="NCBI Taxonomy" id="542762"/>
    <lineage>
        <taxon>Eukaryota</taxon>
        <taxon>Viridiplantae</taxon>
        <taxon>Streptophyta</taxon>
        <taxon>Embryophyta</taxon>
        <taxon>Tracheophyta</taxon>
        <taxon>Spermatophyta</taxon>
        <taxon>Magnoliopsida</taxon>
        <taxon>eudicotyledons</taxon>
        <taxon>Gunneridae</taxon>
        <taxon>Pentapetalae</taxon>
        <taxon>asterids</taxon>
        <taxon>Ericales</taxon>
        <taxon>Theaceae</taxon>
        <taxon>Camellia</taxon>
    </lineage>
</organism>
<dbReference type="Proteomes" id="UP000306102">
    <property type="component" value="Unassembled WGS sequence"/>
</dbReference>
<protein>
    <submittedName>
        <fullName evidence="1">Uncharacterized protein</fullName>
    </submittedName>
</protein>
<dbReference type="AlphaFoldDB" id="A0A4S4D7X3"/>